<feature type="signal peptide" evidence="4">
    <location>
        <begin position="1"/>
        <end position="24"/>
    </location>
</feature>
<evidence type="ECO:0000256" key="4">
    <source>
        <dbReference type="SAM" id="SignalP"/>
    </source>
</evidence>
<comment type="caution">
    <text evidence="6">The sequence shown here is derived from an EMBL/GenBank/DDBJ whole genome shotgun (WGS) entry which is preliminary data.</text>
</comment>
<evidence type="ECO:0000313" key="7">
    <source>
        <dbReference type="Proteomes" id="UP000759443"/>
    </source>
</evidence>
<accession>A0ABS4E249</accession>
<dbReference type="RefSeq" id="WP_209946857.1">
    <property type="nucleotide sequence ID" value="NZ_JAGGJU010000009.1"/>
</dbReference>
<gene>
    <name evidence="6" type="ORF">J2Z17_003481</name>
</gene>
<protein>
    <submittedName>
        <fullName evidence="6">Endoglucanase</fullName>
        <ecNumber evidence="6">3.2.1.4</ecNumber>
    </submittedName>
</protein>
<dbReference type="Pfam" id="PF00150">
    <property type="entry name" value="Cellulase"/>
    <property type="match status" value="1"/>
</dbReference>
<dbReference type="InterPro" id="IPR017853">
    <property type="entry name" value="GH"/>
</dbReference>
<dbReference type="PANTHER" id="PTHR34142:SF1">
    <property type="entry name" value="GLYCOSIDE HYDROLASE FAMILY 5 DOMAIN-CONTAINING PROTEIN"/>
    <property type="match status" value="1"/>
</dbReference>
<dbReference type="PANTHER" id="PTHR34142">
    <property type="entry name" value="ENDO-BETA-1,4-GLUCANASE A"/>
    <property type="match status" value="1"/>
</dbReference>
<dbReference type="EC" id="3.2.1.4" evidence="6"/>
<keyword evidence="4" id="KW-0732">Signal</keyword>
<evidence type="ECO:0000256" key="3">
    <source>
        <dbReference type="RuleBase" id="RU361153"/>
    </source>
</evidence>
<evidence type="ECO:0000259" key="5">
    <source>
        <dbReference type="Pfam" id="PF00150"/>
    </source>
</evidence>
<comment type="similarity">
    <text evidence="3">Belongs to the glycosyl hydrolase 5 (cellulase A) family.</text>
</comment>
<dbReference type="GO" id="GO:0008810">
    <property type="term" value="F:cellulase activity"/>
    <property type="evidence" value="ECO:0007669"/>
    <property type="project" value="UniProtKB-EC"/>
</dbReference>
<evidence type="ECO:0000256" key="1">
    <source>
        <dbReference type="ARBA" id="ARBA00022801"/>
    </source>
</evidence>
<dbReference type="EMBL" id="JAGGJU010000009">
    <property type="protein sequence ID" value="MBP1852029.1"/>
    <property type="molecule type" value="Genomic_DNA"/>
</dbReference>
<proteinExistence type="inferred from homology"/>
<sequence>MHRNGRFAGLMIGALLLQPVLACAQVADGCYRGINLSGAEFGKPPGQINKTYVYPSERTVTYFAAQGFDTVRLPFKWERLQPDLFGPLNADELARIDKTLALLRGYAIRLILDPHNYAHYAGDVIGSEKVPVAAFADFWGRLAKHYAGQPDVVFGLMNEPSNIGTPVWVEAANAAIKSIRDTGADNIILVPGTHWTGAHSWFREEDGKSHAAAMLEITDPGANFAYEVHQYFDADFSGTKGTCDRAADAVKAVSKFTGWLKDNGKRGFLGEFGVPGAAPCVSALGDMVGEVADNPDVWTGWTYWVAGDWWSRNEPLNIQPTKDGDRPQLAGLKPFLDAPSAACAALKR</sequence>
<feature type="chain" id="PRO_5045127891" evidence="4">
    <location>
        <begin position="25"/>
        <end position="348"/>
    </location>
</feature>
<evidence type="ECO:0000313" key="6">
    <source>
        <dbReference type="EMBL" id="MBP1852029.1"/>
    </source>
</evidence>
<reference evidence="6 7" key="1">
    <citation type="submission" date="2021-03" db="EMBL/GenBank/DDBJ databases">
        <title>Genomic Encyclopedia of Type Strains, Phase IV (KMG-IV): sequencing the most valuable type-strain genomes for metagenomic binning, comparative biology and taxonomic classification.</title>
        <authorList>
            <person name="Goeker M."/>
        </authorList>
    </citation>
    <scope>NUCLEOTIDE SEQUENCE [LARGE SCALE GENOMIC DNA]</scope>
    <source>
        <strain evidence="6 7">DSM 21600</strain>
    </source>
</reference>
<dbReference type="SUPFAM" id="SSF51445">
    <property type="entry name" value="(Trans)glycosidases"/>
    <property type="match status" value="1"/>
</dbReference>
<dbReference type="Proteomes" id="UP000759443">
    <property type="component" value="Unassembled WGS sequence"/>
</dbReference>
<organism evidence="6 7">
    <name type="scientific">Rhizobium halophytocola</name>
    <dbReference type="NCBI Taxonomy" id="735519"/>
    <lineage>
        <taxon>Bacteria</taxon>
        <taxon>Pseudomonadati</taxon>
        <taxon>Pseudomonadota</taxon>
        <taxon>Alphaproteobacteria</taxon>
        <taxon>Hyphomicrobiales</taxon>
        <taxon>Rhizobiaceae</taxon>
        <taxon>Rhizobium/Agrobacterium group</taxon>
        <taxon>Rhizobium</taxon>
    </lineage>
</organism>
<name>A0ABS4E249_9HYPH</name>
<feature type="domain" description="Glycoside hydrolase family 5" evidence="5">
    <location>
        <begin position="52"/>
        <end position="306"/>
    </location>
</feature>
<dbReference type="Gene3D" id="3.20.20.80">
    <property type="entry name" value="Glycosidases"/>
    <property type="match status" value="1"/>
</dbReference>
<keyword evidence="7" id="KW-1185">Reference proteome</keyword>
<keyword evidence="2 3" id="KW-0326">Glycosidase</keyword>
<dbReference type="InterPro" id="IPR018087">
    <property type="entry name" value="Glyco_hydro_5_CS"/>
</dbReference>
<dbReference type="PROSITE" id="PS00659">
    <property type="entry name" value="GLYCOSYL_HYDROL_F5"/>
    <property type="match status" value="1"/>
</dbReference>
<evidence type="ECO:0000256" key="2">
    <source>
        <dbReference type="ARBA" id="ARBA00023295"/>
    </source>
</evidence>
<keyword evidence="1 3" id="KW-0378">Hydrolase</keyword>
<dbReference type="InterPro" id="IPR001547">
    <property type="entry name" value="Glyco_hydro_5"/>
</dbReference>